<feature type="transmembrane region" description="Helical" evidence="1">
    <location>
        <begin position="73"/>
        <end position="100"/>
    </location>
</feature>
<protein>
    <submittedName>
        <fullName evidence="2">Membrane protein</fullName>
    </submittedName>
</protein>
<keyword evidence="1" id="KW-0812">Transmembrane</keyword>
<reference evidence="2 3" key="1">
    <citation type="submission" date="2017-02" db="EMBL/GenBank/DDBJ databases">
        <authorList>
            <person name="Peterson S.W."/>
        </authorList>
    </citation>
    <scope>NUCLEOTIDE SEQUENCE [LARGE SCALE GENOMIC DNA]</scope>
    <source>
        <strain evidence="2 3">LSP_Lj1</strain>
    </source>
</reference>
<name>A0A1R4IRU4_9ACTN</name>
<gene>
    <name evidence="2" type="ORF">FM114_03410</name>
</gene>
<evidence type="ECO:0000313" key="2">
    <source>
        <dbReference type="EMBL" id="SJN22576.1"/>
    </source>
</evidence>
<evidence type="ECO:0000256" key="1">
    <source>
        <dbReference type="SAM" id="Phobius"/>
    </source>
</evidence>
<feature type="transmembrane region" description="Helical" evidence="1">
    <location>
        <begin position="42"/>
        <end position="61"/>
    </location>
</feature>
<organism evidence="2 3">
    <name type="scientific">Luteococcus japonicus LSP_Lj1</name>
    <dbReference type="NCBI Taxonomy" id="1255658"/>
    <lineage>
        <taxon>Bacteria</taxon>
        <taxon>Bacillati</taxon>
        <taxon>Actinomycetota</taxon>
        <taxon>Actinomycetes</taxon>
        <taxon>Propionibacteriales</taxon>
        <taxon>Propionibacteriaceae</taxon>
        <taxon>Luteococcus</taxon>
    </lineage>
</organism>
<proteinExistence type="predicted"/>
<dbReference type="InterPro" id="IPR025327">
    <property type="entry name" value="DUF4233"/>
</dbReference>
<evidence type="ECO:0000313" key="3">
    <source>
        <dbReference type="Proteomes" id="UP000188342"/>
    </source>
</evidence>
<dbReference type="Proteomes" id="UP000188342">
    <property type="component" value="Unassembled WGS sequence"/>
</dbReference>
<dbReference type="EMBL" id="FUKQ01000011">
    <property type="protein sequence ID" value="SJN22576.1"/>
    <property type="molecule type" value="Genomic_DNA"/>
</dbReference>
<keyword evidence="1" id="KW-0472">Membrane</keyword>
<dbReference type="AlphaFoldDB" id="A0A1R4IRU4"/>
<dbReference type="Pfam" id="PF14017">
    <property type="entry name" value="DUF4233"/>
    <property type="match status" value="1"/>
</dbReference>
<accession>A0A1R4IRU4</accession>
<dbReference type="STRING" id="1255658.FM114_03410"/>
<keyword evidence="1" id="KW-1133">Transmembrane helix</keyword>
<feature type="transmembrane region" description="Helical" evidence="1">
    <location>
        <begin position="15"/>
        <end position="35"/>
    </location>
</feature>
<sequence>MVNIALTPSNPMNRAMASCLICEVVVFGLAFPGMVMVSKTPVWLAAAGCLLAVALCILASARLRTPAGYALGWAAQLVGIALGFLTPMMFGVGLMFLVIWGASFVMGRRLEEQNA</sequence>
<keyword evidence="3" id="KW-1185">Reference proteome</keyword>